<dbReference type="InterPro" id="IPR008918">
    <property type="entry name" value="HhH2"/>
</dbReference>
<evidence type="ECO:0000256" key="4">
    <source>
        <dbReference type="ARBA" id="ARBA00022842"/>
    </source>
</evidence>
<keyword evidence="5" id="KW-0539">Nucleus</keyword>
<comment type="similarity">
    <text evidence="5">Belongs to the XPG/RAD2 endonuclease family. EXO1 subfamily.</text>
</comment>
<sequence>MRPSLIVRGVQGLGMAIKKDFPELIKTYNQRWFDPNIKGKTVALDATLITTRFFYTQSSDDSLETKRIVMGWHRLINSMKRASVKPIAIFDEPGPREWKAREHVRRQHQRSLHLARSLLEDARRERLGKIEVVLQDSRRLLQKDRLPVLRNDAGSDIDSEFDVEKELLNLEDAQVGGPSRGVLNLDLDLQLDPGRKVLQEALMLLRDCRASSRPGEKHTNRSNYQFLKDRFLKEDSEAEAEVTDFVEGEVGRGDPEPKVGDAGRFNVDNDNPDDGLVAIEKGLERISLAAPSVGLNEKTLDEALIGQQEDDVDVEDIATVVVEPSHDFTESIRQTALTANENYLLSDIIKTLTSTSPTPTQMTFVEYQQELRNLQDRAREVARTYERSHAKPTAQDIEEARELLQVMGVPIVQAPSPYEAEGLAAAMVLGGMADYAGTEDSDVLVYGALLLRNVGTGTQPLQSIDGEEFRCALDLSEGQYRDFLILNGTDACERIHGVGFKRALKLIKEYGNIETILEKAQSKKISLRALTQEGYLGRVAAARRVFEDLPMLPTELEVRQQEVEVGVVDGFLRDRHGIVMMTDEDTVGLGDTVETGFGEEVALNQSALEVKREDEPSMPELPEDIPDWMVGAGPPR</sequence>
<dbReference type="PRINTS" id="PR00853">
    <property type="entry name" value="XPGRADSUPER"/>
</dbReference>
<comment type="cofactor">
    <cofactor evidence="5">
        <name>Mg(2+)</name>
        <dbReference type="ChEBI" id="CHEBI:18420"/>
    </cofactor>
    <text evidence="5">Binds 2 magnesium ions per subunit. They probably participate in the reaction catalyzed by the enzyme. May bind an additional third magnesium ion after substrate binding.</text>
</comment>
<evidence type="ECO:0000256" key="1">
    <source>
        <dbReference type="ARBA" id="ARBA00022722"/>
    </source>
</evidence>
<keyword evidence="6" id="KW-0175">Coiled coil</keyword>
<keyword evidence="4 5" id="KW-0460">Magnesium</keyword>
<name>A0A8K0NT85_9TREE</name>
<protein>
    <recommendedName>
        <fullName evidence="5">Exonuclease 1</fullName>
        <ecNumber evidence="5">3.1.-.-</ecNumber>
    </recommendedName>
</protein>
<keyword evidence="5" id="KW-0234">DNA repair</keyword>
<comment type="function">
    <text evidence="5">5'-&gt;3' double-stranded DNA exonuclease which may also possess a cryptic 3'-&gt;5' double-stranded DNA exonuclease activity. Functions in DNA mismatch repair.</text>
</comment>
<dbReference type="SMART" id="SM00279">
    <property type="entry name" value="HhH2"/>
    <property type="match status" value="1"/>
</dbReference>
<evidence type="ECO:0000256" key="6">
    <source>
        <dbReference type="SAM" id="Coils"/>
    </source>
</evidence>
<dbReference type="GO" id="GO:0006298">
    <property type="term" value="P:mismatch repair"/>
    <property type="evidence" value="ECO:0007669"/>
    <property type="project" value="TreeGrafter"/>
</dbReference>
<keyword evidence="5" id="KW-0269">Exonuclease</keyword>
<dbReference type="SUPFAM" id="SSF88723">
    <property type="entry name" value="PIN domain-like"/>
    <property type="match status" value="1"/>
</dbReference>
<keyword evidence="2 5" id="KW-0479">Metal-binding</keyword>
<dbReference type="InterPro" id="IPR036279">
    <property type="entry name" value="5-3_exonuclease_C_sf"/>
</dbReference>
<reference evidence="9" key="1">
    <citation type="submission" date="2020-04" db="EMBL/GenBank/DDBJ databases">
        <title>Analysis of mating type loci in Filobasidium floriforme.</title>
        <authorList>
            <person name="Nowrousian M."/>
        </authorList>
    </citation>
    <scope>NUCLEOTIDE SEQUENCE</scope>
    <source>
        <strain evidence="9">CBS 6242</strain>
    </source>
</reference>
<keyword evidence="5" id="KW-0238">DNA-binding</keyword>
<keyword evidence="1 5" id="KW-0540">Nuclease</keyword>
<dbReference type="GO" id="GO:0017108">
    <property type="term" value="F:5'-flap endonuclease activity"/>
    <property type="evidence" value="ECO:0007669"/>
    <property type="project" value="TreeGrafter"/>
</dbReference>
<dbReference type="EMBL" id="JABELV010000060">
    <property type="protein sequence ID" value="KAG7544279.1"/>
    <property type="molecule type" value="Genomic_DNA"/>
</dbReference>
<feature type="region of interest" description="Disordered" evidence="7">
    <location>
        <begin position="249"/>
        <end position="271"/>
    </location>
</feature>
<feature type="domain" description="XPG-I" evidence="8">
    <location>
        <begin position="405"/>
        <end position="471"/>
    </location>
</feature>
<dbReference type="InterPro" id="IPR006084">
    <property type="entry name" value="XPG/Rad2"/>
</dbReference>
<dbReference type="AlphaFoldDB" id="A0A8K0NT85"/>
<dbReference type="SUPFAM" id="SSF47807">
    <property type="entry name" value="5' to 3' exonuclease, C-terminal subdomain"/>
    <property type="match status" value="1"/>
</dbReference>
<evidence type="ECO:0000313" key="9">
    <source>
        <dbReference type="EMBL" id="KAG7544279.1"/>
    </source>
</evidence>
<dbReference type="Gene3D" id="1.10.150.20">
    <property type="entry name" value="5' to 3' exonuclease, C-terminal subdomain"/>
    <property type="match status" value="1"/>
</dbReference>
<keyword evidence="5" id="KW-0228">DNA excision</keyword>
<dbReference type="EC" id="3.1.-.-" evidence="5"/>
<accession>A0A8K0NT85</accession>
<feature type="region of interest" description="Disordered" evidence="7">
    <location>
        <begin position="609"/>
        <end position="636"/>
    </location>
</feature>
<keyword evidence="10" id="KW-1185">Reference proteome</keyword>
<dbReference type="GO" id="GO:0035312">
    <property type="term" value="F:5'-3' DNA exonuclease activity"/>
    <property type="evidence" value="ECO:0007669"/>
    <property type="project" value="UniProtKB-UniRule"/>
</dbReference>
<comment type="subcellular location">
    <subcellularLocation>
        <location evidence="5">Nucleus</location>
    </subcellularLocation>
</comment>
<feature type="coiled-coil region" evidence="6">
    <location>
        <begin position="364"/>
        <end position="391"/>
    </location>
</feature>
<dbReference type="InterPro" id="IPR006085">
    <property type="entry name" value="XPG_DNA_repair_N"/>
</dbReference>
<feature type="compositionally biased region" description="Basic and acidic residues" evidence="7">
    <location>
        <begin position="249"/>
        <end position="261"/>
    </location>
</feature>
<evidence type="ECO:0000313" key="10">
    <source>
        <dbReference type="Proteomes" id="UP000812966"/>
    </source>
</evidence>
<dbReference type="Pfam" id="PF00752">
    <property type="entry name" value="XPG_N"/>
    <property type="match status" value="1"/>
</dbReference>
<evidence type="ECO:0000256" key="5">
    <source>
        <dbReference type="RuleBase" id="RU910737"/>
    </source>
</evidence>
<dbReference type="GO" id="GO:0005634">
    <property type="term" value="C:nucleus"/>
    <property type="evidence" value="ECO:0007669"/>
    <property type="project" value="UniProtKB-SubCell"/>
</dbReference>
<keyword evidence="3 5" id="KW-0378">Hydrolase</keyword>
<dbReference type="GO" id="GO:0046872">
    <property type="term" value="F:metal ion binding"/>
    <property type="evidence" value="ECO:0007669"/>
    <property type="project" value="UniProtKB-UniRule"/>
</dbReference>
<dbReference type="PANTHER" id="PTHR11081:SF8">
    <property type="entry name" value="EXONUCLEASE 1"/>
    <property type="match status" value="1"/>
</dbReference>
<dbReference type="GO" id="GO:0006310">
    <property type="term" value="P:DNA recombination"/>
    <property type="evidence" value="ECO:0007669"/>
    <property type="project" value="TreeGrafter"/>
</dbReference>
<dbReference type="Gene3D" id="3.40.50.1010">
    <property type="entry name" value="5'-nuclease"/>
    <property type="match status" value="2"/>
</dbReference>
<organism evidence="9 10">
    <name type="scientific">Filobasidium floriforme</name>
    <dbReference type="NCBI Taxonomy" id="5210"/>
    <lineage>
        <taxon>Eukaryota</taxon>
        <taxon>Fungi</taxon>
        <taxon>Dikarya</taxon>
        <taxon>Basidiomycota</taxon>
        <taxon>Agaricomycotina</taxon>
        <taxon>Tremellomycetes</taxon>
        <taxon>Filobasidiales</taxon>
        <taxon>Filobasidiaceae</taxon>
        <taxon>Filobasidium</taxon>
    </lineage>
</organism>
<dbReference type="Proteomes" id="UP000812966">
    <property type="component" value="Unassembled WGS sequence"/>
</dbReference>
<proteinExistence type="inferred from homology"/>
<gene>
    <name evidence="9" type="ORF">FFLO_03318</name>
</gene>
<comment type="caution">
    <text evidence="9">The sequence shown here is derived from an EMBL/GenBank/DDBJ whole genome shotgun (WGS) entry which is preliminary data.</text>
</comment>
<dbReference type="PANTHER" id="PTHR11081">
    <property type="entry name" value="FLAP ENDONUCLEASE FAMILY MEMBER"/>
    <property type="match status" value="1"/>
</dbReference>
<keyword evidence="5" id="KW-0227">DNA damage</keyword>
<keyword evidence="5" id="KW-0267">Excision nuclease</keyword>
<evidence type="ECO:0000256" key="3">
    <source>
        <dbReference type="ARBA" id="ARBA00022801"/>
    </source>
</evidence>
<dbReference type="GO" id="GO:0003677">
    <property type="term" value="F:DNA binding"/>
    <property type="evidence" value="ECO:0007669"/>
    <property type="project" value="UniProtKB-UniRule"/>
</dbReference>
<dbReference type="Pfam" id="PF00867">
    <property type="entry name" value="XPG_I"/>
    <property type="match status" value="1"/>
</dbReference>
<dbReference type="InterPro" id="IPR029060">
    <property type="entry name" value="PIN-like_dom_sf"/>
</dbReference>
<evidence type="ECO:0000259" key="8">
    <source>
        <dbReference type="SMART" id="SM00484"/>
    </source>
</evidence>
<dbReference type="InterPro" id="IPR006086">
    <property type="entry name" value="XPG-I_dom"/>
</dbReference>
<evidence type="ECO:0000256" key="7">
    <source>
        <dbReference type="SAM" id="MobiDB-lite"/>
    </source>
</evidence>
<dbReference type="SMART" id="SM00484">
    <property type="entry name" value="XPGI"/>
    <property type="match status" value="1"/>
</dbReference>
<evidence type="ECO:0000256" key="2">
    <source>
        <dbReference type="ARBA" id="ARBA00022723"/>
    </source>
</evidence>